<accession>I2H1V0</accession>
<dbReference type="Pfam" id="PF10288">
    <property type="entry name" value="CTU2"/>
    <property type="match status" value="1"/>
</dbReference>
<dbReference type="SUPFAM" id="SSF52402">
    <property type="entry name" value="Adenine nucleotide alpha hydrolases-like"/>
    <property type="match status" value="1"/>
</dbReference>
<dbReference type="PANTHER" id="PTHR20882">
    <property type="entry name" value="CYTOPLASMIC TRNA 2-THIOLATION PROTEIN 2"/>
    <property type="match status" value="1"/>
</dbReference>
<keyword evidence="1 3" id="KW-0963">Cytoplasm</keyword>
<dbReference type="eggNOG" id="KOG2594">
    <property type="taxonomic scope" value="Eukaryota"/>
</dbReference>
<keyword evidence="5" id="KW-1185">Reference proteome</keyword>
<dbReference type="PANTHER" id="PTHR20882:SF14">
    <property type="entry name" value="CYTOPLASMIC TRNA 2-THIOLATION PROTEIN 2"/>
    <property type="match status" value="1"/>
</dbReference>
<comment type="similarity">
    <text evidence="3">Belongs to the CTU2/NCS2 family.</text>
</comment>
<dbReference type="InterPro" id="IPR019407">
    <property type="entry name" value="CTU2"/>
</dbReference>
<dbReference type="UniPathway" id="UPA00988"/>
<dbReference type="GO" id="GO:0001403">
    <property type="term" value="P:invasive growth in response to glucose limitation"/>
    <property type="evidence" value="ECO:0007669"/>
    <property type="project" value="EnsemblFungi"/>
</dbReference>
<dbReference type="Gene3D" id="3.40.50.620">
    <property type="entry name" value="HUPs"/>
    <property type="match status" value="1"/>
</dbReference>
<dbReference type="RefSeq" id="XP_004179871.1">
    <property type="nucleotide sequence ID" value="XM_004179823.1"/>
</dbReference>
<name>I2H1V0_HENB6</name>
<dbReference type="GO" id="GO:0032447">
    <property type="term" value="P:protein urmylation"/>
    <property type="evidence" value="ECO:0007669"/>
    <property type="project" value="UniProtKB-UniRule"/>
</dbReference>
<evidence type="ECO:0000313" key="4">
    <source>
        <dbReference type="EMBL" id="CCH60352.1"/>
    </source>
</evidence>
<dbReference type="GO" id="GO:0016783">
    <property type="term" value="F:sulfurtransferase activity"/>
    <property type="evidence" value="ECO:0007669"/>
    <property type="project" value="TreeGrafter"/>
</dbReference>
<keyword evidence="2 3" id="KW-0819">tRNA processing</keyword>
<dbReference type="HOGENOM" id="CLU_024534_1_0_1"/>
<protein>
    <recommendedName>
        <fullName evidence="3">Cytoplasmic tRNA 2-thiolation protein 2</fullName>
    </recommendedName>
</protein>
<dbReference type="EMBL" id="HE806318">
    <property type="protein sequence ID" value="CCH60352.1"/>
    <property type="molecule type" value="Genomic_DNA"/>
</dbReference>
<dbReference type="AlphaFoldDB" id="I2H1V0"/>
<comment type="function">
    <text evidence="3">Plays a central role in 2-thiolation of mcm(5)S(2)U at tRNA wobble positions of tRNA(Lys), tRNA(Glu) and tRNA(Gln). May act by forming a heterodimer with NCS6 that ligates sulfur from thiocarboxylated URM1 onto the uridine of tRNAs at wobble position. Prior mcm(5) tRNA modification by the elongator complex is required for 2-thiolation. May also be involved in protein urmylation.</text>
</comment>
<sequence>MTQNNVQICGQQICQRCKKQLAIVLSRKEYFCEDCFCKFVSLKQRKAMMLDSYYQDIFKVMYKDKIRSVEEAELLNKNSRILVPLSFGSSSLTVLDILNETLLEQKKQQFGKTGFTVHVLNCYQAPTSNKLKEDFEKAKSLIHDLENYRYYENKDNIKFYMVELDSFYNTKDLTKIVLDNKDFSTTLTDFVSNNTQYTLHDLLLECPSKSTREDFLTIIKAQLVKKFAYQHKFKAILWGNSMTKVADEIISLIVKGRGEQIASSLNNSSVDPMTENCDHSFKNLYPLKDVLLSEVDTYVHIKSLEKYLINYTNSDSLMIYDKFNGDNNITSSKPLVKNMTINDISRKYFQTIEDDYSNIISTVVRTGEKLGNPTNHSSTKSKKCTICNSIFINEPANWLTTITETEGHPIETEEEKGLYMRWQQSIDHSTETDVVDSKIDNTNKPDLLCYGCTVMLNTVNKQQIIWPKNDQDELNDILKEFVLTDDNED</sequence>
<gene>
    <name evidence="4" type="primary">TBLA0C05540</name>
    <name evidence="3" type="synonym">CTU2</name>
    <name evidence="3" type="synonym">NCS2</name>
    <name evidence="4" type="ORF">TBLA_0C05540</name>
</gene>
<dbReference type="HAMAP" id="MF_03054">
    <property type="entry name" value="CTU2"/>
    <property type="match status" value="1"/>
</dbReference>
<evidence type="ECO:0000256" key="2">
    <source>
        <dbReference type="ARBA" id="ARBA00022694"/>
    </source>
</evidence>
<dbReference type="KEGG" id="tbl:TBLA_0C05540"/>
<dbReference type="GO" id="GO:0016779">
    <property type="term" value="F:nucleotidyltransferase activity"/>
    <property type="evidence" value="ECO:0007669"/>
    <property type="project" value="UniProtKB-UniRule"/>
</dbReference>
<dbReference type="GeneID" id="14495332"/>
<proteinExistence type="inferred from homology"/>
<evidence type="ECO:0000256" key="1">
    <source>
        <dbReference type="ARBA" id="ARBA00022490"/>
    </source>
</evidence>
<dbReference type="STRING" id="1071380.I2H1V0"/>
<comment type="subcellular location">
    <subcellularLocation>
        <location evidence="3">Cytoplasm</location>
    </subcellularLocation>
</comment>
<evidence type="ECO:0000313" key="5">
    <source>
        <dbReference type="Proteomes" id="UP000002866"/>
    </source>
</evidence>
<dbReference type="InterPro" id="IPR014729">
    <property type="entry name" value="Rossmann-like_a/b/a_fold"/>
</dbReference>
<dbReference type="GO" id="GO:0000049">
    <property type="term" value="F:tRNA binding"/>
    <property type="evidence" value="ECO:0007669"/>
    <property type="project" value="InterPro"/>
</dbReference>
<dbReference type="InParanoid" id="I2H1V0"/>
<dbReference type="FunCoup" id="I2H1V0">
    <property type="interactions" value="203"/>
</dbReference>
<organism evidence="4 5">
    <name type="scientific">Henningerozyma blattae (strain ATCC 34711 / CBS 6284 / DSM 70876 / NBRC 10599 / NRRL Y-10934 / UCD 77-7)</name>
    <name type="common">Yeast</name>
    <name type="synonym">Tetrapisispora blattae</name>
    <dbReference type="NCBI Taxonomy" id="1071380"/>
    <lineage>
        <taxon>Eukaryota</taxon>
        <taxon>Fungi</taxon>
        <taxon>Dikarya</taxon>
        <taxon>Ascomycota</taxon>
        <taxon>Saccharomycotina</taxon>
        <taxon>Saccharomycetes</taxon>
        <taxon>Saccharomycetales</taxon>
        <taxon>Saccharomycetaceae</taxon>
        <taxon>Henningerozyma</taxon>
    </lineage>
</organism>
<dbReference type="GO" id="GO:0005829">
    <property type="term" value="C:cytosol"/>
    <property type="evidence" value="ECO:0007669"/>
    <property type="project" value="EnsemblFungi"/>
</dbReference>
<dbReference type="Proteomes" id="UP000002866">
    <property type="component" value="Chromosome 3"/>
</dbReference>
<dbReference type="GO" id="GO:0007124">
    <property type="term" value="P:pseudohyphal growth"/>
    <property type="evidence" value="ECO:0007669"/>
    <property type="project" value="EnsemblFungi"/>
</dbReference>
<dbReference type="OrthoDB" id="25129at2759"/>
<reference evidence="4 5" key="1">
    <citation type="journal article" date="2011" name="Proc. Natl. Acad. Sci. U.S.A.">
        <title>Evolutionary erosion of yeast sex chromosomes by mating-type switching accidents.</title>
        <authorList>
            <person name="Gordon J.L."/>
            <person name="Armisen D."/>
            <person name="Proux-Wera E."/>
            <person name="Oheigeartaigh S.S."/>
            <person name="Byrne K.P."/>
            <person name="Wolfe K.H."/>
        </authorList>
    </citation>
    <scope>NUCLEOTIDE SEQUENCE [LARGE SCALE GENOMIC DNA]</scope>
    <source>
        <strain evidence="5">ATCC 34711 / CBS 6284 / DSM 70876 / NBRC 10599 / NRRL Y-10934 / UCD 77-7</strain>
    </source>
</reference>
<dbReference type="OMA" id="KQRKQMM"/>
<comment type="pathway">
    <text evidence="3">tRNA modification; 5-methoxycarbonylmethyl-2-thiouridine-tRNA biosynthesis.</text>
</comment>
<dbReference type="GO" id="GO:0002143">
    <property type="term" value="P:tRNA wobble position uridine thiolation"/>
    <property type="evidence" value="ECO:0007669"/>
    <property type="project" value="EnsemblFungi"/>
</dbReference>
<evidence type="ECO:0000256" key="3">
    <source>
        <dbReference type="HAMAP-Rule" id="MF_03054"/>
    </source>
</evidence>